<organism evidence="3">
    <name type="scientific">freshwater metagenome</name>
    <dbReference type="NCBI Taxonomy" id="449393"/>
    <lineage>
        <taxon>unclassified sequences</taxon>
        <taxon>metagenomes</taxon>
        <taxon>ecological metagenomes</taxon>
    </lineage>
</organism>
<dbReference type="AlphaFoldDB" id="A0A6J6MMD9"/>
<reference evidence="3" key="1">
    <citation type="submission" date="2020-05" db="EMBL/GenBank/DDBJ databases">
        <authorList>
            <person name="Chiriac C."/>
            <person name="Salcher M."/>
            <person name="Ghai R."/>
            <person name="Kavagutti S V."/>
        </authorList>
    </citation>
    <scope>NUCLEOTIDE SEQUENCE</scope>
</reference>
<evidence type="ECO:0000256" key="1">
    <source>
        <dbReference type="ARBA" id="ARBA00038310"/>
    </source>
</evidence>
<dbReference type="InterPro" id="IPR052350">
    <property type="entry name" value="Metallo-dep_Lactonases"/>
</dbReference>
<dbReference type="PANTHER" id="PTHR43569:SF2">
    <property type="entry name" value="AMIDOHYDROLASE-RELATED DOMAIN-CONTAINING PROTEIN"/>
    <property type="match status" value="1"/>
</dbReference>
<gene>
    <name evidence="3" type="ORF">UFOPK2288_01174</name>
    <name evidence="4" type="ORF">UFOPK2931_01041</name>
</gene>
<protein>
    <submittedName>
        <fullName evidence="3">Unannotated protein</fullName>
    </submittedName>
</protein>
<dbReference type="SUPFAM" id="SSF51556">
    <property type="entry name" value="Metallo-dependent hydrolases"/>
    <property type="match status" value="1"/>
</dbReference>
<dbReference type="EMBL" id="CAEZWS010000096">
    <property type="protein sequence ID" value="CAB4673745.1"/>
    <property type="molecule type" value="Genomic_DNA"/>
</dbReference>
<name>A0A6J6MMD9_9ZZZZ</name>
<comment type="similarity">
    <text evidence="1">Belongs to the metallo-dependent hydrolases superfamily.</text>
</comment>
<dbReference type="GO" id="GO:0016787">
    <property type="term" value="F:hydrolase activity"/>
    <property type="evidence" value="ECO:0007669"/>
    <property type="project" value="InterPro"/>
</dbReference>
<evidence type="ECO:0000313" key="3">
    <source>
        <dbReference type="EMBL" id="CAB4673745.1"/>
    </source>
</evidence>
<dbReference type="InterPro" id="IPR006680">
    <property type="entry name" value="Amidohydro-rel"/>
</dbReference>
<feature type="domain" description="Amidohydrolase-related" evidence="2">
    <location>
        <begin position="8"/>
        <end position="294"/>
    </location>
</feature>
<evidence type="ECO:0000259" key="2">
    <source>
        <dbReference type="Pfam" id="PF04909"/>
    </source>
</evidence>
<dbReference type="Gene3D" id="3.20.20.140">
    <property type="entry name" value="Metal-dependent hydrolases"/>
    <property type="match status" value="1"/>
</dbReference>
<dbReference type="EMBL" id="CAEZZZ010000094">
    <property type="protein sequence ID" value="CAB4785476.1"/>
    <property type="molecule type" value="Genomic_DNA"/>
</dbReference>
<sequence length="294" mass="33099">MSTPIPIIDTHIHLWDFKHPELKWVWLAPDFVHPIIGNIDAIKSEAFVLNDLWSEARFAGIEAFVHVQAAIGSPNPVTETVWLTEMAKTGPVPMRIVAECALGTPEAAKQLEGHAQSPLYAGIRDFNAEPMLASGQINPTYEASLKTLIKQDVVFDLDCEWQNMGAALELAKRHPDLKIVLEHIGFPRKRDDEYFANWKKAVHALAKAPNVTMKISGMPMTDPRFTKESLRKWAEVCLEAFGPARCVIGSNWPVDRLYSSYDVIVGFMREYISSFSASEQEAICRTNAKRLYNF</sequence>
<accession>A0A6J6MMD9</accession>
<dbReference type="PANTHER" id="PTHR43569">
    <property type="entry name" value="AMIDOHYDROLASE"/>
    <property type="match status" value="1"/>
</dbReference>
<dbReference type="Pfam" id="PF04909">
    <property type="entry name" value="Amidohydro_2"/>
    <property type="match status" value="1"/>
</dbReference>
<dbReference type="InterPro" id="IPR032466">
    <property type="entry name" value="Metal_Hydrolase"/>
</dbReference>
<proteinExistence type="inferred from homology"/>
<evidence type="ECO:0000313" key="4">
    <source>
        <dbReference type="EMBL" id="CAB4785476.1"/>
    </source>
</evidence>